<evidence type="ECO:0000256" key="1">
    <source>
        <dbReference type="SAM" id="MobiDB-lite"/>
    </source>
</evidence>
<gene>
    <name evidence="2" type="ORF">GTA08_BOTSDO08445</name>
</gene>
<name>A0A8H4IPT0_9PEZI</name>
<feature type="compositionally biased region" description="Low complexity" evidence="1">
    <location>
        <begin position="1"/>
        <end position="18"/>
    </location>
</feature>
<feature type="compositionally biased region" description="Low complexity" evidence="1">
    <location>
        <begin position="65"/>
        <end position="80"/>
    </location>
</feature>
<feature type="region of interest" description="Disordered" evidence="1">
    <location>
        <begin position="1"/>
        <end position="82"/>
    </location>
</feature>
<dbReference type="OrthoDB" id="10675829at2759"/>
<comment type="caution">
    <text evidence="2">The sequence shown here is derived from an EMBL/GenBank/DDBJ whole genome shotgun (WGS) entry which is preliminary data.</text>
</comment>
<evidence type="ECO:0000313" key="3">
    <source>
        <dbReference type="Proteomes" id="UP000572817"/>
    </source>
</evidence>
<sequence>MPVYTSSPSKSAAGGSKISRPRKSFPAPLTRLKFIPQRPPAARLRHRPASLAQAGPTRGTPIKMGGSPSKSSSSPAGAPGLRKLRLLNASTLNLHAPLPPPPAAVARRAVPPSVLPSGSPVKKRGLVRELSTPELVAAFPAPPSRPAPPPQEHLFVPRRRQLSLPAARAAGRARPGVINFSRPLPRQAGAEWPQRCSSLPVHPRGPVGVAVSEPLANRFSQLQEEKLEVFEPQQQALGGKRGEMVWPLANMEKPLPPLPKGA</sequence>
<dbReference type="EMBL" id="WWBZ02000051">
    <property type="protein sequence ID" value="KAF4304237.1"/>
    <property type="molecule type" value="Genomic_DNA"/>
</dbReference>
<reference evidence="2" key="1">
    <citation type="submission" date="2020-04" db="EMBL/GenBank/DDBJ databases">
        <title>Genome Assembly and Annotation of Botryosphaeria dothidea sdau 11-99, a Latent Pathogen of Apple Fruit Ring Rot in China.</title>
        <authorList>
            <person name="Yu C."/>
            <person name="Diao Y."/>
            <person name="Lu Q."/>
            <person name="Zhao J."/>
            <person name="Cui S."/>
            <person name="Peng C."/>
            <person name="He B."/>
            <person name="Liu H."/>
        </authorList>
    </citation>
    <scope>NUCLEOTIDE SEQUENCE [LARGE SCALE GENOMIC DNA]</scope>
    <source>
        <strain evidence="2">Sdau11-99</strain>
    </source>
</reference>
<evidence type="ECO:0000313" key="2">
    <source>
        <dbReference type="EMBL" id="KAF4304237.1"/>
    </source>
</evidence>
<dbReference type="AlphaFoldDB" id="A0A8H4IPT0"/>
<accession>A0A8H4IPT0</accession>
<keyword evidence="3" id="KW-1185">Reference proteome</keyword>
<proteinExistence type="predicted"/>
<protein>
    <submittedName>
        <fullName evidence="2">Uncharacterized protein</fullName>
    </submittedName>
</protein>
<organism evidence="2 3">
    <name type="scientific">Botryosphaeria dothidea</name>
    <dbReference type="NCBI Taxonomy" id="55169"/>
    <lineage>
        <taxon>Eukaryota</taxon>
        <taxon>Fungi</taxon>
        <taxon>Dikarya</taxon>
        <taxon>Ascomycota</taxon>
        <taxon>Pezizomycotina</taxon>
        <taxon>Dothideomycetes</taxon>
        <taxon>Dothideomycetes incertae sedis</taxon>
        <taxon>Botryosphaeriales</taxon>
        <taxon>Botryosphaeriaceae</taxon>
        <taxon>Botryosphaeria</taxon>
    </lineage>
</organism>
<dbReference type="Proteomes" id="UP000572817">
    <property type="component" value="Unassembled WGS sequence"/>
</dbReference>